<dbReference type="Proteomes" id="UP000030762">
    <property type="component" value="Unassembled WGS sequence"/>
</dbReference>
<dbReference type="GO" id="GO:0005737">
    <property type="term" value="C:cytoplasm"/>
    <property type="evidence" value="ECO:0007669"/>
    <property type="project" value="TreeGrafter"/>
</dbReference>
<proteinExistence type="predicted"/>
<dbReference type="InterPro" id="IPR036525">
    <property type="entry name" value="Tubulin/FtsZ_GTPase_sf"/>
</dbReference>
<dbReference type="InParanoid" id="T0Q605"/>
<dbReference type="InterPro" id="IPR049942">
    <property type="entry name" value="DML1/Misato"/>
</dbReference>
<dbReference type="eggNOG" id="KOG2530">
    <property type="taxonomic scope" value="Eukaryota"/>
</dbReference>
<dbReference type="RefSeq" id="XP_008616588.1">
    <property type="nucleotide sequence ID" value="XM_008618366.1"/>
</dbReference>
<dbReference type="OMA" id="VMELACL"/>
<dbReference type="VEuPathDB" id="FungiDB:SDRG_12301"/>
<keyword evidence="3" id="KW-1185">Reference proteome</keyword>
<evidence type="ECO:0000313" key="2">
    <source>
        <dbReference type="EMBL" id="EQC30021.1"/>
    </source>
</evidence>
<dbReference type="InterPro" id="IPR029209">
    <property type="entry name" value="DML1/Misato_tubulin"/>
</dbReference>
<dbReference type="Pfam" id="PF14881">
    <property type="entry name" value="Tubulin_3"/>
    <property type="match status" value="1"/>
</dbReference>
<organism evidence="2 3">
    <name type="scientific">Saprolegnia diclina (strain VS20)</name>
    <dbReference type="NCBI Taxonomy" id="1156394"/>
    <lineage>
        <taxon>Eukaryota</taxon>
        <taxon>Sar</taxon>
        <taxon>Stramenopiles</taxon>
        <taxon>Oomycota</taxon>
        <taxon>Saprolegniomycetes</taxon>
        <taxon>Saprolegniales</taxon>
        <taxon>Saprolegniaceae</taxon>
        <taxon>Saprolegnia</taxon>
    </lineage>
</organism>
<dbReference type="PANTHER" id="PTHR13391">
    <property type="entry name" value="MITOCHONDRIAL DISTRIBUTION REGULATOR MISATO"/>
    <property type="match status" value="1"/>
</dbReference>
<dbReference type="STRING" id="1156394.T0Q605"/>
<dbReference type="AlphaFoldDB" id="T0Q605"/>
<dbReference type="PROSITE" id="PS00228">
    <property type="entry name" value="TUBULIN_B_AUTOREG"/>
    <property type="match status" value="1"/>
</dbReference>
<dbReference type="SUPFAM" id="SSF52490">
    <property type="entry name" value="Tubulin nucleotide-binding domain-like"/>
    <property type="match status" value="1"/>
</dbReference>
<dbReference type="OrthoDB" id="271881at2759"/>
<dbReference type="Gene3D" id="3.40.50.1440">
    <property type="entry name" value="Tubulin/FtsZ, GTPase domain"/>
    <property type="match status" value="1"/>
</dbReference>
<name>T0Q605_SAPDV</name>
<evidence type="ECO:0000259" key="1">
    <source>
        <dbReference type="Pfam" id="PF14881"/>
    </source>
</evidence>
<protein>
    <recommendedName>
        <fullName evidence="1">DML1/Misato tubulin domain-containing protein</fullName>
    </recommendedName>
</protein>
<dbReference type="InterPro" id="IPR013838">
    <property type="entry name" value="Beta-tubulin_BS"/>
</dbReference>
<evidence type="ECO:0000313" key="3">
    <source>
        <dbReference type="Proteomes" id="UP000030762"/>
    </source>
</evidence>
<feature type="domain" description="DML1/Misato tubulin" evidence="1">
    <location>
        <begin position="101"/>
        <end position="240"/>
    </location>
</feature>
<dbReference type="GeneID" id="19953028"/>
<dbReference type="PANTHER" id="PTHR13391:SF0">
    <property type="entry name" value="PROTEIN MISATO HOMOLOG 1"/>
    <property type="match status" value="1"/>
</dbReference>
<dbReference type="GO" id="GO:0007005">
    <property type="term" value="P:mitochondrion organization"/>
    <property type="evidence" value="ECO:0007669"/>
    <property type="project" value="InterPro"/>
</dbReference>
<reference evidence="2 3" key="1">
    <citation type="submission" date="2012-04" db="EMBL/GenBank/DDBJ databases">
        <title>The Genome Sequence of Saprolegnia declina VS20.</title>
        <authorList>
            <consortium name="The Broad Institute Genome Sequencing Platform"/>
            <person name="Russ C."/>
            <person name="Nusbaum C."/>
            <person name="Tyler B."/>
            <person name="van West P."/>
            <person name="Dieguez-Uribeondo J."/>
            <person name="de Bruijn I."/>
            <person name="Tripathy S."/>
            <person name="Jiang R."/>
            <person name="Young S.K."/>
            <person name="Zeng Q."/>
            <person name="Gargeya S."/>
            <person name="Fitzgerald M."/>
            <person name="Haas B."/>
            <person name="Abouelleil A."/>
            <person name="Alvarado L."/>
            <person name="Arachchi H.M."/>
            <person name="Berlin A."/>
            <person name="Chapman S.B."/>
            <person name="Goldberg J."/>
            <person name="Griggs A."/>
            <person name="Gujja S."/>
            <person name="Hansen M."/>
            <person name="Howarth C."/>
            <person name="Imamovic A."/>
            <person name="Larimer J."/>
            <person name="McCowen C."/>
            <person name="Montmayeur A."/>
            <person name="Murphy C."/>
            <person name="Neiman D."/>
            <person name="Pearson M."/>
            <person name="Priest M."/>
            <person name="Roberts A."/>
            <person name="Saif S."/>
            <person name="Shea T."/>
            <person name="Sisk P."/>
            <person name="Sykes S."/>
            <person name="Wortman J."/>
            <person name="Nusbaum C."/>
            <person name="Birren B."/>
        </authorList>
    </citation>
    <scope>NUCLEOTIDE SEQUENCE [LARGE SCALE GENOMIC DNA]</scope>
    <source>
        <strain evidence="2 3">VS20</strain>
    </source>
</reference>
<gene>
    <name evidence="2" type="ORF">SDRG_12301</name>
</gene>
<sequence length="453" mass="49439">MREIVTLQFGSASNRVGEALWSSALRESAGRQPGDEQEADMSLMLRNGRSVPRTVAFGGKGEIKVAGARQDHEVSAWDGGVKTVAQDDNGVGEAAMPTSVLHPRSVVEVAEFRSFDPMNNYYDGLLSGDGKLRRETLEAAQDHVRQSLEACDSIQGVQCFVDIDSTWGGFATEVLRELREECPSAFVMCAGLDERYPLTPQVGLFDQAKHDGRRAINMASSILHLHELSDVFFPLATSGDAVGSFATLSPISTDGPLLTAAAWDVMSAPYRFPRTSNMQMRNVAFPLRRSMKVMELACLLDPPADFFKQSGATRLELLDAASLLPIGVQDPSWTRSRQYHLQLLTLRGDPTAFAGVTMPTWQLKAPFDFCHLVTLPRPLVALPEAPVFASLTSTACLSAVMITDAIPKYLSGLAHGVHTIDRRVVHEYVQAGMSFDALRELHSDLLTLSDSSL</sequence>
<accession>T0Q605</accession>
<dbReference type="EMBL" id="JH767179">
    <property type="protein sequence ID" value="EQC30021.1"/>
    <property type="molecule type" value="Genomic_DNA"/>
</dbReference>